<dbReference type="SMART" id="SM00802">
    <property type="entry name" value="UME"/>
    <property type="match status" value="1"/>
</dbReference>
<keyword evidence="6" id="KW-0547">Nucleotide-binding</keyword>
<keyword evidence="4" id="KW-0723">Serine/threonine-protein kinase</keyword>
<evidence type="ECO:0000256" key="5">
    <source>
        <dbReference type="ARBA" id="ARBA00022679"/>
    </source>
</evidence>
<dbReference type="GO" id="GO:0000077">
    <property type="term" value="P:DNA damage checkpoint signaling"/>
    <property type="evidence" value="ECO:0007669"/>
    <property type="project" value="TreeGrafter"/>
</dbReference>
<dbReference type="Pfam" id="PF00454">
    <property type="entry name" value="PI3_PI4_kinase"/>
    <property type="match status" value="1"/>
</dbReference>
<dbReference type="PANTHER" id="PTHR11139:SF69">
    <property type="entry name" value="SERINE_THREONINE-PROTEIN KINASE ATR"/>
    <property type="match status" value="1"/>
</dbReference>
<dbReference type="InterPro" id="IPR056802">
    <property type="entry name" value="ATR-like_M-HEAT"/>
</dbReference>
<evidence type="ECO:0000313" key="15">
    <source>
        <dbReference type="EMBL" id="GAV08904.1"/>
    </source>
</evidence>
<comment type="subcellular location">
    <subcellularLocation>
        <location evidence="1">Nucleus</location>
    </subcellularLocation>
</comment>
<dbReference type="InterPro" id="IPR014009">
    <property type="entry name" value="PIK_FAT"/>
</dbReference>
<dbReference type="Gene3D" id="1.10.1070.11">
    <property type="entry name" value="Phosphatidylinositol 3-/4-kinase, catalytic domain"/>
    <property type="match status" value="1"/>
</dbReference>
<evidence type="ECO:0000256" key="7">
    <source>
        <dbReference type="ARBA" id="ARBA00022763"/>
    </source>
</evidence>
<dbReference type="STRING" id="947166.A0A1D1WAK4"/>
<dbReference type="EMBL" id="BDGG01000019">
    <property type="protein sequence ID" value="GAV08904.1"/>
    <property type="molecule type" value="Genomic_DNA"/>
</dbReference>
<evidence type="ECO:0000256" key="6">
    <source>
        <dbReference type="ARBA" id="ARBA00022741"/>
    </source>
</evidence>
<dbReference type="GO" id="GO:0004674">
    <property type="term" value="F:protein serine/threonine kinase activity"/>
    <property type="evidence" value="ECO:0007669"/>
    <property type="project" value="UniProtKB-KW"/>
</dbReference>
<dbReference type="PROSITE" id="PS51190">
    <property type="entry name" value="FATC"/>
    <property type="match status" value="1"/>
</dbReference>
<dbReference type="PANTHER" id="PTHR11139">
    <property type="entry name" value="ATAXIA TELANGIECTASIA MUTATED ATM -RELATED"/>
    <property type="match status" value="1"/>
</dbReference>
<dbReference type="Pfam" id="PF02260">
    <property type="entry name" value="FATC"/>
    <property type="match status" value="1"/>
</dbReference>
<dbReference type="InterPro" id="IPR003152">
    <property type="entry name" value="FATC_dom"/>
</dbReference>
<dbReference type="Pfam" id="PF08064">
    <property type="entry name" value="UME"/>
    <property type="match status" value="1"/>
</dbReference>
<comment type="caution">
    <text evidence="15">The sequence shown here is derived from an EMBL/GenBank/DDBJ whole genome shotgun (WGS) entry which is preliminary data.</text>
</comment>
<feature type="domain" description="PI3K/PI4K catalytic" evidence="12">
    <location>
        <begin position="1571"/>
        <end position="1882"/>
    </location>
</feature>
<name>A0A1D1WAK4_RAMVA</name>
<dbReference type="SUPFAM" id="SSF56112">
    <property type="entry name" value="Protein kinase-like (PK-like)"/>
    <property type="match status" value="1"/>
</dbReference>
<dbReference type="Pfam" id="PF23593">
    <property type="entry name" value="HEAT_ATR"/>
    <property type="match status" value="1"/>
</dbReference>
<dbReference type="EC" id="2.7.11.1" evidence="3"/>
<keyword evidence="16" id="KW-1185">Reference proteome</keyword>
<dbReference type="Proteomes" id="UP000186922">
    <property type="component" value="Unassembled WGS sequence"/>
</dbReference>
<dbReference type="InterPro" id="IPR036940">
    <property type="entry name" value="PI3/4_kinase_cat_sf"/>
</dbReference>
<dbReference type="SUPFAM" id="SSF48452">
    <property type="entry name" value="TPR-like"/>
    <property type="match status" value="1"/>
</dbReference>
<dbReference type="GO" id="GO:0006281">
    <property type="term" value="P:DNA repair"/>
    <property type="evidence" value="ECO:0007669"/>
    <property type="project" value="UniProtKB-KW"/>
</dbReference>
<evidence type="ECO:0000259" key="12">
    <source>
        <dbReference type="PROSITE" id="PS50290"/>
    </source>
</evidence>
<keyword evidence="10" id="KW-0234">DNA repair</keyword>
<evidence type="ECO:0000256" key="4">
    <source>
        <dbReference type="ARBA" id="ARBA00022527"/>
    </source>
</evidence>
<dbReference type="InterPro" id="IPR011009">
    <property type="entry name" value="Kinase-like_dom_sf"/>
</dbReference>
<comment type="similarity">
    <text evidence="2">Belongs to the PI3/PI4-kinase family. ATM subfamily.</text>
</comment>
<dbReference type="PROSITE" id="PS51189">
    <property type="entry name" value="FAT"/>
    <property type="match status" value="1"/>
</dbReference>
<keyword evidence="7" id="KW-0227">DNA damage</keyword>
<dbReference type="InterPro" id="IPR012993">
    <property type="entry name" value="UME"/>
</dbReference>
<dbReference type="Pfam" id="PF02259">
    <property type="entry name" value="FAT"/>
    <property type="match status" value="1"/>
</dbReference>
<dbReference type="SMART" id="SM01343">
    <property type="entry name" value="FATC"/>
    <property type="match status" value="1"/>
</dbReference>
<sequence>MTGSRDGSPRKIAKLELQNYGNKLWTTAMPDPALLLEDEETAAQCFEKIKKDLDLSARRNPDVAEILPDFLRAVPLHTERPEAKARFLYLKAVSAWFRQQLGSFRTGDDKRQLVLLKLLHLLLRFSSKDDDLPGFAEIILEGVLSSWVIVRVQTTRCITLAYELHPVHPSEFFRRYEDILAVHLAHRLLDTPYEQKFPIMSTVITVFKFGDIEELLSTSIPFLLQPLIACGSPAAVDALTFLAEVSPLHDLSKLLFEFFEQLLPIMIVEAKDDAELEQGLRLVEKLTSKPRNKLIASDNSRLHNELLLFLCTKPEPVFKGLKFLAKAQENSVELNTQADVAKYLQGKLWSFLFFVDAKLASAHNTAKYKGNVLDSLARFITFMGVKYMSSTRTKLLASLKTAIQNLPAELLPQSFGAWKAFVETLDMASLKSILSQIAVILVPFVKTNPEFVVPIFEYFVVKNKRSLRDHFPELFFLPDIPELKEVNDTLANYINQPDIPNRFPKYLMDAVQFVDIMDRSHNATHTLSTQLTASEARRLRIPQMEVKQHALRKLRTLIRNSQGSLHQLIEESDQRATSRAGSSIAKQSDISRLISTLMDCCRDAVTNTERQRFAEVLGSIGAVDPDWVEDVESSSAASTTRWKVFSSVQDEEFAELFLRDLVKGYMTSEHTDTQNTCGVVLQQALFFYGLRDEKGPLSRQMQNSAIWQKLTPDYHEVLMPFLSSKYTVRGGGTFEYAKGPFFDSYTTFEGWIRHWTSSMIDRIDTKTATADFLKRCAVLVEDDVNRSVSLLPYIVLYLMVHCDEAFKQDLAFEITTVLESYKRPSDFHPDYQQLATQTILSLLDFLFEWSKKEDVVARCVRDEQVHISPSHATSSHCLELVQSVKRFVESVDDELLARASFSCKAYARAMFHYEKFLRLEDKSLNRWKDQKEQLEFLQSIYVALDETDGITGLNSMRTCEPSIEDQTILHLSNGNIQEALSCFEQLARLPESQFKPDNHRHVVRCLLGLDEANTALSCSNGILSEHLDWIDDLNELRIEAAWKLSQWGALENHLENEPIGQLPNKWSVGVGRLLLDCKKGDSADFQLTMGNLRAQMMAPVCAASMQKRAYHRCYDQIVDLHALQELEEGATTWFGIEPDEEMKFVVKPGAQLLAEWKTRLALAQPSYANIQKILTVRRIILEATERPELRLEIGNCWLHSAKVARQSQHLQTAYSFLLNASAYSPPELPAEQAKWLWAKGQKEQAIASLEKVVRNDSWSDLARTSPLFAKTKLLLARYYEESKSLETTEMVEKFSEVVKLMPNVEKSHFYLGQYRDKVLEGKSTKVTKEEFKVYGDQVLLVVGDFVNSLKYGCHFVHQSLPRLLTLWLDFSSLFTYEYPFKKGKDTAPKEIQEQFNNLRSIMKEGLARIPKYVFLTAMPQLISRICHPNEQAFVLLAEIIAKTTQAFPQQAMWHLAPLNLSKKKTRKDRYKRIMELVRKDQPAPLLTFLTKKEDFCSQLAVLCNIQPKGNSKTDSFSECGETRTLRRLLKEDDWLHPILPFSAFMNPILPTDGYQQKHEAFSDTLPTIREFVDKFVYMPSLMKPKKVSLIDSNGQTYTLLCKPKDDLRKDSRFMDLINIVEKFLREDAECRKRQLKIRSYFVVPLNEDCGILEWVPNVGPIRAILIQTYKDTRIDPHNPIFKTLNYNPNRPIEESIANFRKVLAAYPPVFHIWFQKKFADSMEWLTARLNFSRDVAVMSIVGYIMGLGDRHSENILIDETNGEILHVDFSCLFNNGERLEVPERVPFRLTHNIVDAMGPLGVEGFFRTACELTLKVIREQKNTMLGVLKTFVHDPLVDWQGKGTKSESGEMVNELAVANLLKIEQRITGQISGVSDSVALSVQGEVNYLIREATTERNLSRMYVGWAPYL</sequence>
<dbReference type="Gene3D" id="1.25.40.10">
    <property type="entry name" value="Tetratricopeptide repeat domain"/>
    <property type="match status" value="1"/>
</dbReference>
<dbReference type="CDD" id="cd00892">
    <property type="entry name" value="PIKKc_ATR"/>
    <property type="match status" value="1"/>
</dbReference>
<dbReference type="InterPro" id="IPR057564">
    <property type="entry name" value="HEAT_ATR"/>
</dbReference>
<dbReference type="OrthoDB" id="381190at2759"/>
<dbReference type="Pfam" id="PF25030">
    <property type="entry name" value="M-HEAT_ATR"/>
    <property type="match status" value="1"/>
</dbReference>
<reference evidence="15 16" key="1">
    <citation type="journal article" date="2016" name="Nat. Commun.">
        <title>Extremotolerant tardigrade genome and improved radiotolerance of human cultured cells by tardigrade-unique protein.</title>
        <authorList>
            <person name="Hashimoto T."/>
            <person name="Horikawa D.D."/>
            <person name="Saito Y."/>
            <person name="Kuwahara H."/>
            <person name="Kozuka-Hata H."/>
            <person name="Shin-I T."/>
            <person name="Minakuchi Y."/>
            <person name="Ohishi K."/>
            <person name="Motoyama A."/>
            <person name="Aizu T."/>
            <person name="Enomoto A."/>
            <person name="Kondo K."/>
            <person name="Tanaka S."/>
            <person name="Hara Y."/>
            <person name="Koshikawa S."/>
            <person name="Sagara H."/>
            <person name="Miura T."/>
            <person name="Yokobori S."/>
            <person name="Miyagawa K."/>
            <person name="Suzuki Y."/>
            <person name="Kubo T."/>
            <person name="Oyama M."/>
            <person name="Kohara Y."/>
            <person name="Fujiyama A."/>
            <person name="Arakawa K."/>
            <person name="Katayama T."/>
            <person name="Toyoda A."/>
            <person name="Kunieda T."/>
        </authorList>
    </citation>
    <scope>NUCLEOTIDE SEQUENCE [LARGE SCALE GENOMIC DNA]</scope>
    <source>
        <strain evidence="15 16">YOKOZUNA-1</strain>
    </source>
</reference>
<evidence type="ECO:0000256" key="1">
    <source>
        <dbReference type="ARBA" id="ARBA00004123"/>
    </source>
</evidence>
<evidence type="ECO:0000259" key="13">
    <source>
        <dbReference type="PROSITE" id="PS51189"/>
    </source>
</evidence>
<evidence type="ECO:0000256" key="10">
    <source>
        <dbReference type="ARBA" id="ARBA00023204"/>
    </source>
</evidence>
<protein>
    <recommendedName>
        <fullName evidence="3">non-specific serine/threonine protein kinase</fullName>
        <ecNumber evidence="3">2.7.11.1</ecNumber>
    </recommendedName>
</protein>
<feature type="domain" description="FATC" evidence="14">
    <location>
        <begin position="1878"/>
        <end position="1910"/>
    </location>
</feature>
<dbReference type="InterPro" id="IPR050517">
    <property type="entry name" value="DDR_Repair_Kinase"/>
</dbReference>
<keyword evidence="8" id="KW-0418">Kinase</keyword>
<dbReference type="GO" id="GO:0005524">
    <property type="term" value="F:ATP binding"/>
    <property type="evidence" value="ECO:0007669"/>
    <property type="project" value="UniProtKB-KW"/>
</dbReference>
<dbReference type="InterPro" id="IPR003151">
    <property type="entry name" value="PIK-rel_kinase_FAT"/>
</dbReference>
<evidence type="ECO:0000259" key="14">
    <source>
        <dbReference type="PROSITE" id="PS51190"/>
    </source>
</evidence>
<dbReference type="GO" id="GO:0000723">
    <property type="term" value="P:telomere maintenance"/>
    <property type="evidence" value="ECO:0007669"/>
    <property type="project" value="TreeGrafter"/>
</dbReference>
<evidence type="ECO:0000256" key="11">
    <source>
        <dbReference type="ARBA" id="ARBA00023242"/>
    </source>
</evidence>
<evidence type="ECO:0000313" key="16">
    <source>
        <dbReference type="Proteomes" id="UP000186922"/>
    </source>
</evidence>
<evidence type="ECO:0000256" key="2">
    <source>
        <dbReference type="ARBA" id="ARBA00010769"/>
    </source>
</evidence>
<dbReference type="PROSITE" id="PS50290">
    <property type="entry name" value="PI3_4_KINASE_3"/>
    <property type="match status" value="1"/>
</dbReference>
<dbReference type="Gene3D" id="3.30.1010.10">
    <property type="entry name" value="Phosphatidylinositol 3-kinase Catalytic Subunit, Chain A, domain 4"/>
    <property type="match status" value="1"/>
</dbReference>
<keyword evidence="11" id="KW-0539">Nucleus</keyword>
<dbReference type="GO" id="GO:0005634">
    <property type="term" value="C:nucleus"/>
    <property type="evidence" value="ECO:0007669"/>
    <property type="project" value="UniProtKB-SubCell"/>
</dbReference>
<accession>A0A1D1WAK4</accession>
<evidence type="ECO:0000256" key="8">
    <source>
        <dbReference type="ARBA" id="ARBA00022777"/>
    </source>
</evidence>
<dbReference type="GO" id="GO:0005694">
    <property type="term" value="C:chromosome"/>
    <property type="evidence" value="ECO:0007669"/>
    <property type="project" value="TreeGrafter"/>
</dbReference>
<proteinExistence type="inferred from homology"/>
<evidence type="ECO:0000256" key="3">
    <source>
        <dbReference type="ARBA" id="ARBA00012513"/>
    </source>
</evidence>
<organism evidence="15 16">
    <name type="scientific">Ramazzottius varieornatus</name>
    <name type="common">Water bear</name>
    <name type="synonym">Tardigrade</name>
    <dbReference type="NCBI Taxonomy" id="947166"/>
    <lineage>
        <taxon>Eukaryota</taxon>
        <taxon>Metazoa</taxon>
        <taxon>Ecdysozoa</taxon>
        <taxon>Tardigrada</taxon>
        <taxon>Eutardigrada</taxon>
        <taxon>Parachela</taxon>
        <taxon>Hypsibioidea</taxon>
        <taxon>Ramazzottiidae</taxon>
        <taxon>Ramazzottius</taxon>
    </lineage>
</organism>
<feature type="domain" description="FAT" evidence="13">
    <location>
        <begin position="895"/>
        <end position="1461"/>
    </location>
</feature>
<keyword evidence="5" id="KW-0808">Transferase</keyword>
<dbReference type="InterPro" id="IPR000403">
    <property type="entry name" value="PI3/4_kinase_cat_dom"/>
</dbReference>
<evidence type="ECO:0000256" key="9">
    <source>
        <dbReference type="ARBA" id="ARBA00022840"/>
    </source>
</evidence>
<dbReference type="SMART" id="SM00146">
    <property type="entry name" value="PI3Kc"/>
    <property type="match status" value="1"/>
</dbReference>
<keyword evidence="9" id="KW-0067">ATP-binding</keyword>
<gene>
    <name evidence="15" type="primary">RvY_18528-1</name>
    <name evidence="15" type="synonym">RvY_18528.1</name>
    <name evidence="15" type="ORF">RvY_18528</name>
</gene>
<dbReference type="InterPro" id="IPR011990">
    <property type="entry name" value="TPR-like_helical_dom_sf"/>
</dbReference>
<dbReference type="InterPro" id="IPR016024">
    <property type="entry name" value="ARM-type_fold"/>
</dbReference>
<dbReference type="SUPFAM" id="SSF48371">
    <property type="entry name" value="ARM repeat"/>
    <property type="match status" value="1"/>
</dbReference>